<gene>
    <name evidence="7" type="ORF">M3I19_04975</name>
</gene>
<dbReference type="InterPro" id="IPR000169">
    <property type="entry name" value="Pept_cys_AS"/>
</dbReference>
<dbReference type="InterPro" id="IPR004134">
    <property type="entry name" value="Peptidase_C1B"/>
</dbReference>
<feature type="active site" evidence="5">
    <location>
        <position position="424"/>
    </location>
</feature>
<feature type="active site" evidence="5">
    <location>
        <position position="402"/>
    </location>
</feature>
<name>A0A9E7D382_9ACTN</name>
<evidence type="ECO:0000256" key="5">
    <source>
        <dbReference type="PIRSR" id="PIRSR005700-1"/>
    </source>
</evidence>
<evidence type="ECO:0000256" key="2">
    <source>
        <dbReference type="ARBA" id="ARBA00022801"/>
    </source>
</evidence>
<sequence>MADQTVNPQWANEETAAFSADRANRVARNSVTSMGVSAAARDITTMRTYADTYGVAVAKTGDVTNQRQSGRCWMFSSFNVLRQEAIKKLDVDTFEFSQAYGMFYDKLEKANSALEYIIQTADQPTDSRVVNTLLTEGIGDGGYYSFAMSLVEKYGLVPKDAMPETACSKNSTQMDERIDRLFRKSAGELRAAYAAGKSQDELRALKQEQLKGFHQILSVCLGEPPLTFDFECKVGKNAQVDKAKLSPVEPNKASDNKDKKDGEKDEEGTQILRDFGITPLEFAERYCGVDPRGFVQLISVPSKKYPYGKVYHPTFIDTVLGGIKTRFLNVEPEVLEAATIASLKDGNPVCMACDVMQEFPRHNEDFNYVLSTDTMDYNGLFGVDFDMDRVSMIENYETSLTHAMTFQGVELDKDGKAKQWRIENSWGKDSGKDGYLIMSADWFRLYGGEADVRRQYVPEDLLKVWDEGEDVQIDFWENLGYSLGGRNRK</sequence>
<accession>A0A9E7D382</accession>
<reference evidence="7" key="1">
    <citation type="submission" date="2022-05" db="EMBL/GenBank/DDBJ databases">
        <title>Using nanopore sequencing to obtain complete genomes from saliva samples.</title>
        <authorList>
            <person name="Baker J.L."/>
        </authorList>
    </citation>
    <scope>NUCLEOTIDE SEQUENCE</scope>
    <source>
        <strain evidence="7">JCVI-JB-Lp32</strain>
    </source>
</reference>
<evidence type="ECO:0000256" key="6">
    <source>
        <dbReference type="SAM" id="MobiDB-lite"/>
    </source>
</evidence>
<dbReference type="Proteomes" id="UP000831562">
    <property type="component" value="Chromosome"/>
</dbReference>
<keyword evidence="2 4" id="KW-0378">Hydrolase</keyword>
<dbReference type="EMBL" id="CP097092">
    <property type="protein sequence ID" value="UQF77652.1"/>
    <property type="molecule type" value="Genomic_DNA"/>
</dbReference>
<feature type="region of interest" description="Disordered" evidence="6">
    <location>
        <begin position="243"/>
        <end position="270"/>
    </location>
</feature>
<evidence type="ECO:0000256" key="3">
    <source>
        <dbReference type="ARBA" id="ARBA00022807"/>
    </source>
</evidence>
<dbReference type="PROSITE" id="PS00139">
    <property type="entry name" value="THIOL_PROTEASE_CYS"/>
    <property type="match status" value="1"/>
</dbReference>
<feature type="compositionally biased region" description="Basic and acidic residues" evidence="6">
    <location>
        <begin position="252"/>
        <end position="263"/>
    </location>
</feature>
<dbReference type="PANTHER" id="PTHR10363">
    <property type="entry name" value="BLEOMYCIN HYDROLASE"/>
    <property type="match status" value="1"/>
</dbReference>
<dbReference type="Pfam" id="PF03051">
    <property type="entry name" value="Peptidase_C1_2"/>
    <property type="match status" value="2"/>
</dbReference>
<dbReference type="AlphaFoldDB" id="A0A9E7D382"/>
<keyword evidence="3 4" id="KW-0788">Thiol protease</keyword>
<dbReference type="GO" id="GO:0006508">
    <property type="term" value="P:proteolysis"/>
    <property type="evidence" value="ECO:0007669"/>
    <property type="project" value="UniProtKB-KW"/>
</dbReference>
<evidence type="ECO:0000313" key="7">
    <source>
        <dbReference type="EMBL" id="UQF77652.1"/>
    </source>
</evidence>
<proteinExistence type="inferred from homology"/>
<dbReference type="GO" id="GO:0005737">
    <property type="term" value="C:cytoplasm"/>
    <property type="evidence" value="ECO:0007669"/>
    <property type="project" value="TreeGrafter"/>
</dbReference>
<dbReference type="PIRSF" id="PIRSF005700">
    <property type="entry name" value="PepC"/>
    <property type="match status" value="1"/>
</dbReference>
<organism evidence="7 8">
    <name type="scientific">Lancefieldella parvula</name>
    <dbReference type="NCBI Taxonomy" id="1382"/>
    <lineage>
        <taxon>Bacteria</taxon>
        <taxon>Bacillati</taxon>
        <taxon>Actinomycetota</taxon>
        <taxon>Coriobacteriia</taxon>
        <taxon>Coriobacteriales</taxon>
        <taxon>Atopobiaceae</taxon>
        <taxon>Lancefieldella</taxon>
    </lineage>
</organism>
<dbReference type="GO" id="GO:0009636">
    <property type="term" value="P:response to toxic substance"/>
    <property type="evidence" value="ECO:0007669"/>
    <property type="project" value="TreeGrafter"/>
</dbReference>
<dbReference type="GO" id="GO:0070005">
    <property type="term" value="F:cysteine-type aminopeptidase activity"/>
    <property type="evidence" value="ECO:0007669"/>
    <property type="project" value="InterPro"/>
</dbReference>
<evidence type="ECO:0000256" key="4">
    <source>
        <dbReference type="PIRNR" id="PIRNR005700"/>
    </source>
</evidence>
<evidence type="ECO:0000256" key="1">
    <source>
        <dbReference type="ARBA" id="ARBA00022670"/>
    </source>
</evidence>
<feature type="active site" evidence="5">
    <location>
        <position position="72"/>
    </location>
</feature>
<comment type="similarity">
    <text evidence="4">Belongs to the peptidase C1 family.</text>
</comment>
<protein>
    <recommendedName>
        <fullName evidence="4">Aminopeptidase</fullName>
    </recommendedName>
</protein>
<dbReference type="InterPro" id="IPR038765">
    <property type="entry name" value="Papain-like_cys_pep_sf"/>
</dbReference>
<dbReference type="Gene3D" id="3.90.70.10">
    <property type="entry name" value="Cysteine proteinases"/>
    <property type="match status" value="1"/>
</dbReference>
<keyword evidence="1 4" id="KW-0645">Protease</keyword>
<keyword evidence="4" id="KW-0031">Aminopeptidase</keyword>
<dbReference type="SUPFAM" id="SSF54001">
    <property type="entry name" value="Cysteine proteinases"/>
    <property type="match status" value="1"/>
</dbReference>
<dbReference type="PANTHER" id="PTHR10363:SF2">
    <property type="entry name" value="BLEOMYCIN HYDROLASE"/>
    <property type="match status" value="1"/>
</dbReference>
<dbReference type="GO" id="GO:0043418">
    <property type="term" value="P:homocysteine catabolic process"/>
    <property type="evidence" value="ECO:0007669"/>
    <property type="project" value="TreeGrafter"/>
</dbReference>
<evidence type="ECO:0000313" key="8">
    <source>
        <dbReference type="Proteomes" id="UP000831562"/>
    </source>
</evidence>